<dbReference type="Proteomes" id="UP001279553">
    <property type="component" value="Unassembled WGS sequence"/>
</dbReference>
<sequence length="240" mass="25295">MSGMGAVERYVPPYQQPDRFGFALLAALVLEAVAVLGVVHFADRAGPVADHRPRIMKIQMLAPKPLPKPLPPPPKPVPPPPKALPPPPLPVAPPRPMPPPPPRPVPRHVARPIPRPHPVKPAPAIVPPRPQPPPPAPVVSAAEVETATARYAALVHSSVQADLRVPEMVSMMHLRGVTVVAITIAPSGALMGVSVLRSSGAPPIDRAAVASVRATRFPPFAAAMPHHPMVFRLAVRLSGG</sequence>
<evidence type="ECO:0000256" key="5">
    <source>
        <dbReference type="SAM" id="MobiDB-lite"/>
    </source>
</evidence>
<dbReference type="RefSeq" id="WP_319613916.1">
    <property type="nucleotide sequence ID" value="NZ_JAWXYB010000018.1"/>
</dbReference>
<dbReference type="NCBIfam" id="TIGR01352">
    <property type="entry name" value="tonB_Cterm"/>
    <property type="match status" value="1"/>
</dbReference>
<proteinExistence type="predicted"/>
<evidence type="ECO:0000313" key="9">
    <source>
        <dbReference type="Proteomes" id="UP001279553"/>
    </source>
</evidence>
<feature type="domain" description="TonB C-terminal" evidence="7">
    <location>
        <begin position="150"/>
        <end position="240"/>
    </location>
</feature>
<dbReference type="InterPro" id="IPR037682">
    <property type="entry name" value="TonB_C"/>
</dbReference>
<feature type="transmembrane region" description="Helical" evidence="6">
    <location>
        <begin position="20"/>
        <end position="42"/>
    </location>
</feature>
<gene>
    <name evidence="8" type="ORF">SIL87_09480</name>
</gene>
<feature type="region of interest" description="Disordered" evidence="5">
    <location>
        <begin position="63"/>
        <end position="120"/>
    </location>
</feature>
<keyword evidence="4 6" id="KW-0472">Membrane</keyword>
<accession>A0AAW9DRI1</accession>
<evidence type="ECO:0000259" key="7">
    <source>
        <dbReference type="PROSITE" id="PS52015"/>
    </source>
</evidence>
<comment type="caution">
    <text evidence="8">The sequence shown here is derived from an EMBL/GenBank/DDBJ whole genome shotgun (WGS) entry which is preliminary data.</text>
</comment>
<evidence type="ECO:0000313" key="8">
    <source>
        <dbReference type="EMBL" id="MDX5930993.1"/>
    </source>
</evidence>
<protein>
    <submittedName>
        <fullName evidence="8">TonB family protein</fullName>
    </submittedName>
</protein>
<evidence type="ECO:0000256" key="2">
    <source>
        <dbReference type="ARBA" id="ARBA00022692"/>
    </source>
</evidence>
<comment type="subcellular location">
    <subcellularLocation>
        <location evidence="1">Membrane</location>
        <topology evidence="1">Single-pass membrane protein</topology>
    </subcellularLocation>
</comment>
<dbReference type="GO" id="GO:0016020">
    <property type="term" value="C:membrane"/>
    <property type="evidence" value="ECO:0007669"/>
    <property type="project" value="UniProtKB-SubCell"/>
</dbReference>
<reference evidence="8 9" key="1">
    <citation type="submission" date="2023-11" db="EMBL/GenBank/DDBJ databases">
        <title>MicrobeMod: A computational toolkit for identifying prokaryotic methylation and restriction-modification with nanopore sequencing.</title>
        <authorList>
            <person name="Crits-Christoph A."/>
            <person name="Kang S.C."/>
            <person name="Lee H."/>
            <person name="Ostrov N."/>
        </authorList>
    </citation>
    <scope>NUCLEOTIDE SEQUENCE [LARGE SCALE GENOMIC DNA]</scope>
    <source>
        <strain evidence="8 9">DSMZ 700</strain>
    </source>
</reference>
<feature type="transmembrane region" description="Helical" evidence="6">
    <location>
        <begin position="174"/>
        <end position="196"/>
    </location>
</feature>
<dbReference type="Pfam" id="PF03544">
    <property type="entry name" value="TonB_C"/>
    <property type="match status" value="1"/>
</dbReference>
<keyword evidence="2 6" id="KW-0812">Transmembrane</keyword>
<organism evidence="8 9">
    <name type="scientific">Acidiphilium acidophilum</name>
    <name type="common">Thiobacillus acidophilus</name>
    <dbReference type="NCBI Taxonomy" id="76588"/>
    <lineage>
        <taxon>Bacteria</taxon>
        <taxon>Pseudomonadati</taxon>
        <taxon>Pseudomonadota</taxon>
        <taxon>Alphaproteobacteria</taxon>
        <taxon>Acetobacterales</taxon>
        <taxon>Acidocellaceae</taxon>
        <taxon>Acidiphilium</taxon>
    </lineage>
</organism>
<dbReference type="EMBL" id="JAWXYB010000018">
    <property type="protein sequence ID" value="MDX5930993.1"/>
    <property type="molecule type" value="Genomic_DNA"/>
</dbReference>
<dbReference type="InterPro" id="IPR006260">
    <property type="entry name" value="TonB/TolA_C"/>
</dbReference>
<dbReference type="Gene3D" id="3.30.1150.10">
    <property type="match status" value="1"/>
</dbReference>
<evidence type="ECO:0000256" key="1">
    <source>
        <dbReference type="ARBA" id="ARBA00004167"/>
    </source>
</evidence>
<keyword evidence="3 6" id="KW-1133">Transmembrane helix</keyword>
<dbReference type="PROSITE" id="PS52015">
    <property type="entry name" value="TONB_CTD"/>
    <property type="match status" value="1"/>
</dbReference>
<keyword evidence="9" id="KW-1185">Reference proteome</keyword>
<dbReference type="SUPFAM" id="SSF74653">
    <property type="entry name" value="TolA/TonB C-terminal domain"/>
    <property type="match status" value="1"/>
</dbReference>
<dbReference type="GO" id="GO:0055085">
    <property type="term" value="P:transmembrane transport"/>
    <property type="evidence" value="ECO:0007669"/>
    <property type="project" value="InterPro"/>
</dbReference>
<evidence type="ECO:0000256" key="4">
    <source>
        <dbReference type="ARBA" id="ARBA00023136"/>
    </source>
</evidence>
<name>A0AAW9DRI1_ACIAO</name>
<evidence type="ECO:0000256" key="6">
    <source>
        <dbReference type="SAM" id="Phobius"/>
    </source>
</evidence>
<feature type="compositionally biased region" description="Pro residues" evidence="5">
    <location>
        <begin position="64"/>
        <end position="104"/>
    </location>
</feature>
<evidence type="ECO:0000256" key="3">
    <source>
        <dbReference type="ARBA" id="ARBA00022989"/>
    </source>
</evidence>
<dbReference type="PRINTS" id="PR01217">
    <property type="entry name" value="PRICHEXTENSN"/>
</dbReference>
<dbReference type="AlphaFoldDB" id="A0AAW9DRI1"/>